<evidence type="ECO:0000256" key="4">
    <source>
        <dbReference type="ARBA" id="ARBA00038058"/>
    </source>
</evidence>
<feature type="region of interest" description="Disordered" evidence="5">
    <location>
        <begin position="174"/>
        <end position="194"/>
    </location>
</feature>
<dbReference type="SUPFAM" id="SSF52540">
    <property type="entry name" value="P-loop containing nucleoside triphosphate hydrolases"/>
    <property type="match status" value="1"/>
</dbReference>
<evidence type="ECO:0000256" key="1">
    <source>
        <dbReference type="ARBA" id="ARBA00022741"/>
    </source>
</evidence>
<keyword evidence="1" id="KW-0547">Nucleotide-binding</keyword>
<dbReference type="PANTHER" id="PTHR11472:SF34">
    <property type="entry name" value="REGULATOR OF TELOMERE ELONGATION HELICASE 1"/>
    <property type="match status" value="1"/>
</dbReference>
<keyword evidence="8" id="KW-1185">Reference proteome</keyword>
<dbReference type="Proteomes" id="UP000581135">
    <property type="component" value="Unassembled WGS sequence"/>
</dbReference>
<evidence type="ECO:0000256" key="5">
    <source>
        <dbReference type="SAM" id="MobiDB-lite"/>
    </source>
</evidence>
<sequence>MGLPPTAALVAGFRRAIWLTPDGEIEELDRLKARRRCDKAPPILCHAPATARRLGLESLAAYDVLELFAFVRPARSCAPTPRGLAIALGQDLPTNLAEQALSLPRAAALLLNEAAGMETKDRREAAAVAWTMARGGWLWGPYVLAALGYGQDRDLTGDRAVQRALESWHRLAPWSEHAPEQPPGQQAVSPQEARERLRDILGDGAEQRSAQADYAAAAAEVFQPRAEADQPNVLLAEAGTGVGKTLGYLAPASVWAEKNDGTVWVSTFTRNLQQQIDSELGRLYPDLTTKSRRVVVRKGRENYLCLLNFEEAVNQLANRPQEIVAVGLMARWVAHSRDGDMVGGDFPGWLPDIVGRQRTLGLTDRRGECIYSACPHYNRCFIEKSVRRAKRARIVIANHALVMIQAALGGNDEERLPTRYVFDEGHHLFDAADSAFSAHLSGQETRELRRWLLGADASGRSAGRLRGLKRRVEDLIVDDQAALEWLDDALRAARALPAVGWLKRIVEAEPQGPVEGFLAQLRRQVLARSERVSDPYSIECSPHPLDPDLIPAAERLQAALAQLAQPLSRIMKSLAKRLSDEHSEDLESETRRRIDALVRSLERRCLMPLAAWNALLDALREGVTPKEFVDSFLVERIEGRDLDIGAHRHFIDPTKPLAEAVYRRAHGLLITSATLTDGSEDVEDDWRAAEARSGTQHLEVPAWRAQMPSPFDYPAQTKVLIVNDVRKDDMAQVAAAYRALFQASQGGALGLFTAISRLRAVHERIAGPLEQSGLPLYAQHVDRLDTSTLVEIFRAETDSCLLGTDAVRDGVDVPGRALRLIVFDRVPWPRPSLVHKARREYFGKRRYEDMLTRLRLKQAFGRLIRRAGDHGVFVLLDPMMPSRLLGAFPKDVSVARVGLAEAVSVTQEFLANPPDQS</sequence>
<feature type="domain" description="Helicase ATP-binding" evidence="6">
    <location>
        <begin position="197"/>
        <end position="495"/>
    </location>
</feature>
<dbReference type="GO" id="GO:0003678">
    <property type="term" value="F:DNA helicase activity"/>
    <property type="evidence" value="ECO:0007669"/>
    <property type="project" value="UniProtKB-EC"/>
</dbReference>
<dbReference type="GO" id="GO:0003676">
    <property type="term" value="F:nucleic acid binding"/>
    <property type="evidence" value="ECO:0007669"/>
    <property type="project" value="InterPro"/>
</dbReference>
<dbReference type="GO" id="GO:0005524">
    <property type="term" value="F:ATP binding"/>
    <property type="evidence" value="ECO:0007669"/>
    <property type="project" value="UniProtKB-KW"/>
</dbReference>
<dbReference type="AlphaFoldDB" id="A0A839SQS1"/>
<dbReference type="Gene3D" id="3.40.50.300">
    <property type="entry name" value="P-loop containing nucleotide triphosphate hydrolases"/>
    <property type="match status" value="2"/>
</dbReference>
<dbReference type="Pfam" id="PF13307">
    <property type="entry name" value="Helicase_C_2"/>
    <property type="match status" value="1"/>
</dbReference>
<dbReference type="InterPro" id="IPR027417">
    <property type="entry name" value="P-loop_NTPase"/>
</dbReference>
<dbReference type="PANTHER" id="PTHR11472">
    <property type="entry name" value="DNA REPAIR DEAD HELICASE RAD3/XP-D SUBFAMILY MEMBER"/>
    <property type="match status" value="1"/>
</dbReference>
<reference evidence="7 8" key="1">
    <citation type="submission" date="2020-08" db="EMBL/GenBank/DDBJ databases">
        <title>Genomic Encyclopedia of Type Strains, Phase III (KMG-III): the genomes of soil and plant-associated and newly described type strains.</title>
        <authorList>
            <person name="Whitman W."/>
        </authorList>
    </citation>
    <scope>NUCLEOTIDE SEQUENCE [LARGE SCALE GENOMIC DNA]</scope>
    <source>
        <strain evidence="7 8">CECT 8803</strain>
    </source>
</reference>
<dbReference type="InterPro" id="IPR045028">
    <property type="entry name" value="DinG/Rad3-like"/>
</dbReference>
<dbReference type="GO" id="GO:0006281">
    <property type="term" value="P:DNA repair"/>
    <property type="evidence" value="ECO:0007669"/>
    <property type="project" value="TreeGrafter"/>
</dbReference>
<dbReference type="EMBL" id="JACHXA010000002">
    <property type="protein sequence ID" value="MBB3064832.1"/>
    <property type="molecule type" value="Genomic_DNA"/>
</dbReference>
<evidence type="ECO:0000256" key="2">
    <source>
        <dbReference type="ARBA" id="ARBA00022801"/>
    </source>
</evidence>
<dbReference type="InterPro" id="IPR006555">
    <property type="entry name" value="ATP-dep_Helicase_C"/>
</dbReference>
<name>A0A839SQS1_9PROT</name>
<keyword evidence="2 7" id="KW-0378">Hydrolase</keyword>
<proteinExistence type="inferred from homology"/>
<evidence type="ECO:0000313" key="8">
    <source>
        <dbReference type="Proteomes" id="UP000581135"/>
    </source>
</evidence>
<dbReference type="GO" id="GO:0016818">
    <property type="term" value="F:hydrolase activity, acting on acid anhydrides, in phosphorus-containing anhydrides"/>
    <property type="evidence" value="ECO:0007669"/>
    <property type="project" value="InterPro"/>
</dbReference>
<dbReference type="SMART" id="SM00491">
    <property type="entry name" value="HELICc2"/>
    <property type="match status" value="1"/>
</dbReference>
<dbReference type="InterPro" id="IPR014013">
    <property type="entry name" value="Helic_SF1/SF2_ATP-bd_DinG/Rad3"/>
</dbReference>
<keyword evidence="7" id="KW-0347">Helicase</keyword>
<protein>
    <submittedName>
        <fullName evidence="7">ATP-dependent DNA helicase DinG</fullName>
        <ecNumber evidence="7">3.6.4.12</ecNumber>
    </submittedName>
</protein>
<accession>A0A839SQS1</accession>
<dbReference type="PROSITE" id="PS51193">
    <property type="entry name" value="HELICASE_ATP_BIND_2"/>
    <property type="match status" value="1"/>
</dbReference>
<gene>
    <name evidence="7" type="ORF">FHR98_001104</name>
</gene>
<keyword evidence="3" id="KW-0067">ATP-binding</keyword>
<evidence type="ECO:0000256" key="3">
    <source>
        <dbReference type="ARBA" id="ARBA00022840"/>
    </source>
</evidence>
<dbReference type="EC" id="3.6.4.12" evidence="7"/>
<dbReference type="RefSeq" id="WP_183415627.1">
    <property type="nucleotide sequence ID" value="NZ_JACHXA010000002.1"/>
</dbReference>
<comment type="similarity">
    <text evidence="4">Belongs to the helicase family. DinG subfamily.</text>
</comment>
<organism evidence="7 8">
    <name type="scientific">Limibacillus halophilus</name>
    <dbReference type="NCBI Taxonomy" id="1579333"/>
    <lineage>
        <taxon>Bacteria</taxon>
        <taxon>Pseudomonadati</taxon>
        <taxon>Pseudomonadota</taxon>
        <taxon>Alphaproteobacteria</taxon>
        <taxon>Rhodospirillales</taxon>
        <taxon>Rhodovibrionaceae</taxon>
        <taxon>Limibacillus</taxon>
    </lineage>
</organism>
<evidence type="ECO:0000313" key="7">
    <source>
        <dbReference type="EMBL" id="MBB3064832.1"/>
    </source>
</evidence>
<evidence type="ECO:0000259" key="6">
    <source>
        <dbReference type="PROSITE" id="PS51193"/>
    </source>
</evidence>
<comment type="caution">
    <text evidence="7">The sequence shown here is derived from an EMBL/GenBank/DDBJ whole genome shotgun (WGS) entry which is preliminary data.</text>
</comment>